<dbReference type="EMBL" id="JAPMXC010000001">
    <property type="protein sequence ID" value="MCY0387484.1"/>
    <property type="molecule type" value="Genomic_DNA"/>
</dbReference>
<reference evidence="1" key="1">
    <citation type="submission" date="2022-11" db="EMBL/GenBank/DDBJ databases">
        <title>Robbsia betulipollinis sp. nov., isolated from pollen of birch (Betula pendula).</title>
        <authorList>
            <person name="Shi H."/>
            <person name="Ambika Manirajan B."/>
            <person name="Ratering S."/>
            <person name="Geissler-Plaum R."/>
            <person name="Schnell S."/>
        </authorList>
    </citation>
    <scope>NUCLEOTIDE SEQUENCE</scope>
    <source>
        <strain evidence="1">Bb-Pol-6</strain>
    </source>
</reference>
<name>A0ABT3ZLT3_9BURK</name>
<gene>
    <name evidence="1" type="ORF">OVY01_09600</name>
</gene>
<evidence type="ECO:0000313" key="2">
    <source>
        <dbReference type="Proteomes" id="UP001082899"/>
    </source>
</evidence>
<sequence length="83" mass="9199">MTAFPVPEDQRLAFETICQEKGLDPSGFALQAYGASESAISEIGIRTGEIEYKYPVTPGDHNWPRRYFTDLNADTADVKDATN</sequence>
<comment type="caution">
    <text evidence="1">The sequence shown here is derived from an EMBL/GenBank/DDBJ whole genome shotgun (WGS) entry which is preliminary data.</text>
</comment>
<accession>A0ABT3ZLT3</accession>
<keyword evidence="2" id="KW-1185">Reference proteome</keyword>
<organism evidence="1 2">
    <name type="scientific">Robbsia betulipollinis</name>
    <dbReference type="NCBI Taxonomy" id="2981849"/>
    <lineage>
        <taxon>Bacteria</taxon>
        <taxon>Pseudomonadati</taxon>
        <taxon>Pseudomonadota</taxon>
        <taxon>Betaproteobacteria</taxon>
        <taxon>Burkholderiales</taxon>
        <taxon>Burkholderiaceae</taxon>
        <taxon>Robbsia</taxon>
    </lineage>
</organism>
<evidence type="ECO:0000313" key="1">
    <source>
        <dbReference type="EMBL" id="MCY0387484.1"/>
    </source>
</evidence>
<protein>
    <submittedName>
        <fullName evidence="1">Uncharacterized protein</fullName>
    </submittedName>
</protein>
<proteinExistence type="predicted"/>
<dbReference type="Proteomes" id="UP001082899">
    <property type="component" value="Unassembled WGS sequence"/>
</dbReference>